<name>A0AAW6U132_9BACT</name>
<keyword evidence="3" id="KW-1185">Reference proteome</keyword>
<evidence type="ECO:0000313" key="3">
    <source>
        <dbReference type="Proteomes" id="UP001431776"/>
    </source>
</evidence>
<keyword evidence="1" id="KW-0812">Transmembrane</keyword>
<evidence type="ECO:0000256" key="1">
    <source>
        <dbReference type="SAM" id="Phobius"/>
    </source>
</evidence>
<evidence type="ECO:0000313" key="2">
    <source>
        <dbReference type="EMBL" id="MDI6451605.1"/>
    </source>
</evidence>
<reference evidence="2" key="1">
    <citation type="submission" date="2023-05" db="EMBL/GenBank/DDBJ databases">
        <title>Anaerotaeda fermentans gen. nov., sp. nov., a novel anaerobic planctomycete of the new family within the order Sedimentisphaerales isolated from Taman Peninsula, Russia.</title>
        <authorList>
            <person name="Khomyakova M.A."/>
            <person name="Merkel A.Y."/>
            <person name="Slobodkin A.I."/>
        </authorList>
    </citation>
    <scope>NUCLEOTIDE SEQUENCE</scope>
    <source>
        <strain evidence="2">M17dextr</strain>
    </source>
</reference>
<proteinExistence type="predicted"/>
<protein>
    <submittedName>
        <fullName evidence="2">Uncharacterized protein</fullName>
    </submittedName>
</protein>
<feature type="transmembrane region" description="Helical" evidence="1">
    <location>
        <begin position="36"/>
        <end position="61"/>
    </location>
</feature>
<dbReference type="EMBL" id="JASCXX010000042">
    <property type="protein sequence ID" value="MDI6451605.1"/>
    <property type="molecule type" value="Genomic_DNA"/>
</dbReference>
<sequence length="73" mass="7852">MNQLMNTPGQPVVNTPAQPTGPKRCATMVGDYVRTALILIFWAVVLFASLAAAFVACRAMYWAVVQILRALGG</sequence>
<keyword evidence="1" id="KW-1133">Transmembrane helix</keyword>
<dbReference type="RefSeq" id="WP_349247015.1">
    <property type="nucleotide sequence ID" value="NZ_JASCXX010000042.1"/>
</dbReference>
<dbReference type="AlphaFoldDB" id="A0AAW6U132"/>
<dbReference type="Proteomes" id="UP001431776">
    <property type="component" value="Unassembled WGS sequence"/>
</dbReference>
<keyword evidence="1" id="KW-0472">Membrane</keyword>
<comment type="caution">
    <text evidence="2">The sequence shown here is derived from an EMBL/GenBank/DDBJ whole genome shotgun (WGS) entry which is preliminary data.</text>
</comment>
<accession>A0AAW6U132</accession>
<gene>
    <name evidence="2" type="ORF">QJ522_21260</name>
</gene>
<organism evidence="2 3">
    <name type="scientific">Anaerobaca lacustris</name>
    <dbReference type="NCBI Taxonomy" id="3044600"/>
    <lineage>
        <taxon>Bacteria</taxon>
        <taxon>Pseudomonadati</taxon>
        <taxon>Planctomycetota</taxon>
        <taxon>Phycisphaerae</taxon>
        <taxon>Sedimentisphaerales</taxon>
        <taxon>Anaerobacaceae</taxon>
        <taxon>Anaerobaca</taxon>
    </lineage>
</organism>